<protein>
    <submittedName>
        <fullName evidence="2">Helix-hairpin-helix domain-containing protein</fullName>
    </submittedName>
</protein>
<evidence type="ECO:0000313" key="3">
    <source>
        <dbReference type="Proteomes" id="UP000704068"/>
    </source>
</evidence>
<dbReference type="SUPFAM" id="SSF47781">
    <property type="entry name" value="RuvA domain 2-like"/>
    <property type="match status" value="3"/>
</dbReference>
<dbReference type="AlphaFoldDB" id="A0A929RYY6"/>
<keyword evidence="1" id="KW-1133">Transmembrane helix</keyword>
<sequence length="296" mass="34970">MEKRRFTREELYGLVAVLFVIILIVVLLRLYKRETTGPSNNQASTAQQELSDFEAQIKKDSLAWVKQHPHWNNEKVVGKLFPFDPNTANYETFMALGFAPWQAKNALKYRAKGGRWKSAEHFSHLYGLSEQDFARLRPYIVIHQENNERTQYRNDSIWRQRVEKYTLGTKIDINEADTNALKKIPGIGSYYAGKIVRYRERLGGFVSKQQLKEIDGLPDNIEQWFFITKQIPNQVYINKVSFKQLIRHPYFNYEQTKAIINHIRLNGPLRNWEELRFLGIFTKKELDRLYPYVAFS</sequence>
<dbReference type="Gene3D" id="1.10.150.280">
    <property type="entry name" value="AF1531-like domain"/>
    <property type="match status" value="1"/>
</dbReference>
<organism evidence="2 3">
    <name type="scientific">Alloprevotella tannerae</name>
    <dbReference type="NCBI Taxonomy" id="76122"/>
    <lineage>
        <taxon>Bacteria</taxon>
        <taxon>Pseudomonadati</taxon>
        <taxon>Bacteroidota</taxon>
        <taxon>Bacteroidia</taxon>
        <taxon>Bacteroidales</taxon>
        <taxon>Prevotellaceae</taxon>
        <taxon>Alloprevotella</taxon>
    </lineage>
</organism>
<dbReference type="PANTHER" id="PTHR21180:SF32">
    <property type="entry name" value="ENDONUCLEASE_EXONUCLEASE_PHOSPHATASE FAMILY DOMAIN-CONTAINING PROTEIN 1"/>
    <property type="match status" value="1"/>
</dbReference>
<gene>
    <name evidence="2" type="ORF">HXK21_08590</name>
</gene>
<proteinExistence type="predicted"/>
<dbReference type="EMBL" id="JABZGR010000037">
    <property type="protein sequence ID" value="MBF0971079.1"/>
    <property type="molecule type" value="Genomic_DNA"/>
</dbReference>
<dbReference type="InterPro" id="IPR051675">
    <property type="entry name" value="Endo/Exo/Phosphatase_dom_1"/>
</dbReference>
<dbReference type="Proteomes" id="UP000704068">
    <property type="component" value="Unassembled WGS sequence"/>
</dbReference>
<evidence type="ECO:0000256" key="1">
    <source>
        <dbReference type="SAM" id="Phobius"/>
    </source>
</evidence>
<keyword evidence="1" id="KW-0812">Transmembrane</keyword>
<keyword evidence="1" id="KW-0472">Membrane</keyword>
<feature type="transmembrane region" description="Helical" evidence="1">
    <location>
        <begin position="12"/>
        <end position="31"/>
    </location>
</feature>
<dbReference type="InterPro" id="IPR010994">
    <property type="entry name" value="RuvA_2-like"/>
</dbReference>
<reference evidence="2" key="1">
    <citation type="submission" date="2020-04" db="EMBL/GenBank/DDBJ databases">
        <title>Deep metagenomics examines the oral microbiome during advanced dental caries in children, revealing novel taxa and co-occurrences with host molecules.</title>
        <authorList>
            <person name="Baker J.L."/>
            <person name="Morton J.T."/>
            <person name="Dinis M."/>
            <person name="Alvarez R."/>
            <person name="Tran N.C."/>
            <person name="Knight R."/>
            <person name="Edlund A."/>
        </authorList>
    </citation>
    <scope>NUCLEOTIDE SEQUENCE</scope>
    <source>
        <strain evidence="2">JCVI_34_bin.1</strain>
    </source>
</reference>
<dbReference type="GO" id="GO:0015627">
    <property type="term" value="C:type II protein secretion system complex"/>
    <property type="evidence" value="ECO:0007669"/>
    <property type="project" value="TreeGrafter"/>
</dbReference>
<name>A0A929RYY6_9BACT</name>
<evidence type="ECO:0000313" key="2">
    <source>
        <dbReference type="EMBL" id="MBF0971079.1"/>
    </source>
</evidence>
<dbReference type="PANTHER" id="PTHR21180">
    <property type="entry name" value="ENDONUCLEASE/EXONUCLEASE/PHOSPHATASE FAMILY DOMAIN-CONTAINING PROTEIN 1"/>
    <property type="match status" value="1"/>
</dbReference>
<dbReference type="Pfam" id="PF12836">
    <property type="entry name" value="HHH_3"/>
    <property type="match status" value="1"/>
</dbReference>
<comment type="caution">
    <text evidence="2">The sequence shown here is derived from an EMBL/GenBank/DDBJ whole genome shotgun (WGS) entry which is preliminary data.</text>
</comment>
<dbReference type="RefSeq" id="WP_303764657.1">
    <property type="nucleotide sequence ID" value="NZ_JABZGR010000037.1"/>
</dbReference>
<dbReference type="GO" id="GO:0015628">
    <property type="term" value="P:protein secretion by the type II secretion system"/>
    <property type="evidence" value="ECO:0007669"/>
    <property type="project" value="TreeGrafter"/>
</dbReference>
<accession>A0A929RYY6</accession>